<name>A0A6I4VRV4_9BACL</name>
<feature type="transmembrane region" description="Helical" evidence="6">
    <location>
        <begin position="45"/>
        <end position="70"/>
    </location>
</feature>
<evidence type="ECO:0000256" key="5">
    <source>
        <dbReference type="ARBA" id="ARBA00023136"/>
    </source>
</evidence>
<dbReference type="PANTHER" id="PTHR12677">
    <property type="entry name" value="GOLGI APPARATUS MEMBRANE PROTEIN TVP38-RELATED"/>
    <property type="match status" value="1"/>
</dbReference>
<feature type="transmembrane region" description="Helical" evidence="6">
    <location>
        <begin position="99"/>
        <end position="121"/>
    </location>
</feature>
<keyword evidence="5 6" id="KW-0472">Membrane</keyword>
<feature type="transmembrane region" description="Helical" evidence="6">
    <location>
        <begin position="156"/>
        <end position="176"/>
    </location>
</feature>
<comment type="caution">
    <text evidence="8">The sequence shown here is derived from an EMBL/GenBank/DDBJ whole genome shotgun (WGS) entry which is preliminary data.</text>
</comment>
<evidence type="ECO:0000313" key="8">
    <source>
        <dbReference type="EMBL" id="MXQ52636.1"/>
    </source>
</evidence>
<dbReference type="PANTHER" id="PTHR12677:SF55">
    <property type="entry name" value="UNDECAPRENYL PHOSPHATE TRANSPORTER SAOUHSC_00901-RELATED"/>
    <property type="match status" value="1"/>
</dbReference>
<keyword evidence="4 6" id="KW-1133">Transmembrane helix</keyword>
<keyword evidence="9" id="KW-1185">Reference proteome</keyword>
<feature type="transmembrane region" description="Helical" evidence="6">
    <location>
        <begin position="15"/>
        <end position="38"/>
    </location>
</feature>
<evidence type="ECO:0000256" key="4">
    <source>
        <dbReference type="ARBA" id="ARBA00022989"/>
    </source>
</evidence>
<evidence type="ECO:0000256" key="3">
    <source>
        <dbReference type="ARBA" id="ARBA00022692"/>
    </source>
</evidence>
<accession>A0A6I4VRV4</accession>
<sequence length="182" mass="20214">MQHQIAHILDTYHEYAIILSILISIFISIIGFIPSVFLTALNIKLFGLVGGFIVSLVGEALGALVSFWLYRLGFQYFVQNKTSDSPKVQQLLSVQGKKAFYLILSLRLVPFIPSSLVTLFAALGKISWISFALASTIGKIPALFLEIYSVNEVLNGSLIGKIILTLLSLGIFIYIWKMKKTK</sequence>
<comment type="similarity">
    <text evidence="6">Belongs to the TVP38/TMEM64 family.</text>
</comment>
<gene>
    <name evidence="8" type="ORF">GSM42_02495</name>
</gene>
<evidence type="ECO:0000259" key="7">
    <source>
        <dbReference type="Pfam" id="PF09335"/>
    </source>
</evidence>
<dbReference type="Pfam" id="PF09335">
    <property type="entry name" value="VTT_dom"/>
    <property type="match status" value="1"/>
</dbReference>
<dbReference type="AlphaFoldDB" id="A0A6I4VRV4"/>
<organism evidence="8 9">
    <name type="scientific">Shimazuella alba</name>
    <dbReference type="NCBI Taxonomy" id="2690964"/>
    <lineage>
        <taxon>Bacteria</taxon>
        <taxon>Bacillati</taxon>
        <taxon>Bacillota</taxon>
        <taxon>Bacilli</taxon>
        <taxon>Bacillales</taxon>
        <taxon>Thermoactinomycetaceae</taxon>
        <taxon>Shimazuella</taxon>
    </lineage>
</organism>
<comment type="subcellular location">
    <subcellularLocation>
        <location evidence="1 6">Cell membrane</location>
        <topology evidence="1 6">Multi-pass membrane protein</topology>
    </subcellularLocation>
</comment>
<feature type="domain" description="VTT" evidence="7">
    <location>
        <begin position="33"/>
        <end position="150"/>
    </location>
</feature>
<feature type="transmembrane region" description="Helical" evidence="6">
    <location>
        <begin position="128"/>
        <end position="150"/>
    </location>
</feature>
<evidence type="ECO:0000256" key="1">
    <source>
        <dbReference type="ARBA" id="ARBA00004651"/>
    </source>
</evidence>
<keyword evidence="3 6" id="KW-0812">Transmembrane</keyword>
<evidence type="ECO:0000256" key="6">
    <source>
        <dbReference type="RuleBase" id="RU366058"/>
    </source>
</evidence>
<dbReference type="EMBL" id="WUUL01000001">
    <property type="protein sequence ID" value="MXQ52636.1"/>
    <property type="molecule type" value="Genomic_DNA"/>
</dbReference>
<evidence type="ECO:0000256" key="2">
    <source>
        <dbReference type="ARBA" id="ARBA00022475"/>
    </source>
</evidence>
<dbReference type="InterPro" id="IPR015414">
    <property type="entry name" value="TMEM64"/>
</dbReference>
<keyword evidence="2 6" id="KW-1003">Cell membrane</keyword>
<protein>
    <recommendedName>
        <fullName evidence="6">TVP38/TMEM64 family membrane protein</fullName>
    </recommendedName>
</protein>
<evidence type="ECO:0000313" key="9">
    <source>
        <dbReference type="Proteomes" id="UP000430692"/>
    </source>
</evidence>
<dbReference type="RefSeq" id="WP_160799637.1">
    <property type="nucleotide sequence ID" value="NZ_WUUL01000001.1"/>
</dbReference>
<proteinExistence type="inferred from homology"/>
<reference evidence="8 9" key="1">
    <citation type="submission" date="2019-12" db="EMBL/GenBank/DDBJ databases">
        <title>Whole-genome analyses of novel actinobacteria.</title>
        <authorList>
            <person name="Sahin N."/>
            <person name="Saygin H."/>
        </authorList>
    </citation>
    <scope>NUCLEOTIDE SEQUENCE [LARGE SCALE GENOMIC DNA]</scope>
    <source>
        <strain evidence="8 9">KC615</strain>
    </source>
</reference>
<dbReference type="Proteomes" id="UP000430692">
    <property type="component" value="Unassembled WGS sequence"/>
</dbReference>
<dbReference type="InterPro" id="IPR032816">
    <property type="entry name" value="VTT_dom"/>
</dbReference>
<dbReference type="GO" id="GO:0005886">
    <property type="term" value="C:plasma membrane"/>
    <property type="evidence" value="ECO:0007669"/>
    <property type="project" value="UniProtKB-SubCell"/>
</dbReference>